<dbReference type="InterPro" id="IPR036397">
    <property type="entry name" value="RNaseH_sf"/>
</dbReference>
<organism evidence="2 3">
    <name type="scientific">Gossypium aridum</name>
    <name type="common">American cotton</name>
    <name type="synonym">Erioxylum aridum</name>
    <dbReference type="NCBI Taxonomy" id="34290"/>
    <lineage>
        <taxon>Eukaryota</taxon>
        <taxon>Viridiplantae</taxon>
        <taxon>Streptophyta</taxon>
        <taxon>Embryophyta</taxon>
        <taxon>Tracheophyta</taxon>
        <taxon>Spermatophyta</taxon>
        <taxon>Magnoliopsida</taxon>
        <taxon>eudicotyledons</taxon>
        <taxon>Gunneridae</taxon>
        <taxon>Pentapetalae</taxon>
        <taxon>rosids</taxon>
        <taxon>malvids</taxon>
        <taxon>Malvales</taxon>
        <taxon>Malvaceae</taxon>
        <taxon>Malvoideae</taxon>
        <taxon>Gossypium</taxon>
    </lineage>
</organism>
<name>A0A7J8X839_GOSAI</name>
<dbReference type="GO" id="GO:0003676">
    <property type="term" value="F:nucleic acid binding"/>
    <property type="evidence" value="ECO:0007669"/>
    <property type="project" value="InterPro"/>
</dbReference>
<reference evidence="2 3" key="1">
    <citation type="journal article" date="2019" name="Genome Biol. Evol.">
        <title>Insights into the evolution of the New World diploid cottons (Gossypium, subgenus Houzingenia) based on genome sequencing.</title>
        <authorList>
            <person name="Grover C.E."/>
            <person name="Arick M.A. 2nd"/>
            <person name="Thrash A."/>
            <person name="Conover J.L."/>
            <person name="Sanders W.S."/>
            <person name="Peterson D.G."/>
            <person name="Frelichowski J.E."/>
            <person name="Scheffler J.A."/>
            <person name="Scheffler B.E."/>
            <person name="Wendel J.F."/>
        </authorList>
    </citation>
    <scope>NUCLEOTIDE SEQUENCE [LARGE SCALE GENOMIC DNA]</scope>
    <source>
        <strain evidence="2">185</strain>
        <tissue evidence="2">Leaf</tissue>
    </source>
</reference>
<evidence type="ECO:0000313" key="3">
    <source>
        <dbReference type="Proteomes" id="UP000593577"/>
    </source>
</evidence>
<dbReference type="SUPFAM" id="SSF53098">
    <property type="entry name" value="Ribonuclease H-like"/>
    <property type="match status" value="1"/>
</dbReference>
<feature type="non-terminal residue" evidence="2">
    <location>
        <position position="220"/>
    </location>
</feature>
<dbReference type="GO" id="GO:0004523">
    <property type="term" value="F:RNA-DNA hybrid ribonuclease activity"/>
    <property type="evidence" value="ECO:0007669"/>
    <property type="project" value="InterPro"/>
</dbReference>
<dbReference type="Proteomes" id="UP000593577">
    <property type="component" value="Unassembled WGS sequence"/>
</dbReference>
<dbReference type="InterPro" id="IPR012337">
    <property type="entry name" value="RNaseH-like_sf"/>
</dbReference>
<dbReference type="Pfam" id="PF13456">
    <property type="entry name" value="RVT_3"/>
    <property type="match status" value="1"/>
</dbReference>
<evidence type="ECO:0000259" key="1">
    <source>
        <dbReference type="Pfam" id="PF13456"/>
    </source>
</evidence>
<evidence type="ECO:0000313" key="2">
    <source>
        <dbReference type="EMBL" id="MBA0683457.1"/>
    </source>
</evidence>
<dbReference type="PANTHER" id="PTHR47723:SF19">
    <property type="entry name" value="POLYNUCLEOTIDYL TRANSFERASE, RIBONUCLEASE H-LIKE SUPERFAMILY PROTEIN"/>
    <property type="match status" value="1"/>
</dbReference>
<dbReference type="InterPro" id="IPR002156">
    <property type="entry name" value="RNaseH_domain"/>
</dbReference>
<gene>
    <name evidence="2" type="ORF">Goari_025116</name>
</gene>
<dbReference type="InterPro" id="IPR044730">
    <property type="entry name" value="RNase_H-like_dom_plant"/>
</dbReference>
<comment type="caution">
    <text evidence="2">The sequence shown here is derived from an EMBL/GenBank/DDBJ whole genome shotgun (WGS) entry which is preliminary data.</text>
</comment>
<dbReference type="CDD" id="cd06222">
    <property type="entry name" value="RNase_H_like"/>
    <property type="match status" value="1"/>
</dbReference>
<dbReference type="InterPro" id="IPR053151">
    <property type="entry name" value="RNase_H-like"/>
</dbReference>
<sequence>DIIARIVSIPPPYPSIGPDRIIWGSSSKLPWKFQGPQWVRFFIWLTLRNRLLRNAKMRRWTKLMPMEKQVYIYSEFLSERMTKNLQSLPSSSLNEIDWPYHFGMLAWHLWKNRNNFVFKISLGARRKSSRSLIVGSQFAHNWVHLNIDGLVKIEDDFAVVGGLVKDYNGKWIFDYYKYLGCCSVLESKLWSILDGLNLALDRGFQCILIQMDSREAIKSI</sequence>
<dbReference type="AlphaFoldDB" id="A0A7J8X839"/>
<protein>
    <recommendedName>
        <fullName evidence="1">RNase H type-1 domain-containing protein</fullName>
    </recommendedName>
</protein>
<dbReference type="Gene3D" id="3.30.420.10">
    <property type="entry name" value="Ribonuclease H-like superfamily/Ribonuclease H"/>
    <property type="match status" value="1"/>
</dbReference>
<accession>A0A7J8X839</accession>
<proteinExistence type="predicted"/>
<keyword evidence="3" id="KW-1185">Reference proteome</keyword>
<dbReference type="EMBL" id="JABFAA010000006">
    <property type="protein sequence ID" value="MBA0683457.1"/>
    <property type="molecule type" value="Genomic_DNA"/>
</dbReference>
<feature type="domain" description="RNase H type-1" evidence="1">
    <location>
        <begin position="146"/>
        <end position="218"/>
    </location>
</feature>
<dbReference type="PANTHER" id="PTHR47723">
    <property type="entry name" value="OS05G0353850 PROTEIN"/>
    <property type="match status" value="1"/>
</dbReference>